<evidence type="ECO:0000256" key="2">
    <source>
        <dbReference type="ARBA" id="ARBA00007381"/>
    </source>
</evidence>
<dbReference type="GO" id="GO:0005737">
    <property type="term" value="C:cytoplasm"/>
    <property type="evidence" value="ECO:0007669"/>
    <property type="project" value="UniProtKB-ARBA"/>
</dbReference>
<evidence type="ECO:0000256" key="6">
    <source>
        <dbReference type="ARBA" id="ARBA00022840"/>
    </source>
</evidence>
<evidence type="ECO:0000256" key="1">
    <source>
        <dbReference type="ARBA" id="ARBA00002290"/>
    </source>
</evidence>
<dbReference type="PROSITE" id="PS01036">
    <property type="entry name" value="HSP70_3"/>
    <property type="match status" value="1"/>
</dbReference>
<evidence type="ECO:0000256" key="11">
    <source>
        <dbReference type="SAM" id="Coils"/>
    </source>
</evidence>
<dbReference type="FunFam" id="1.20.1270.10:FF:000001">
    <property type="entry name" value="Molecular chaperone DnaK"/>
    <property type="match status" value="1"/>
</dbReference>
<dbReference type="RefSeq" id="WP_011649970.1">
    <property type="nucleotide sequence ID" value="NZ_WUEP01000010.1"/>
</dbReference>
<dbReference type="GO" id="GO:0140662">
    <property type="term" value="F:ATP-dependent protein folding chaperone"/>
    <property type="evidence" value="ECO:0007669"/>
    <property type="project" value="InterPro"/>
</dbReference>
<comment type="similarity">
    <text evidence="2 9 10">Belongs to the heat shock protein 70 family.</text>
</comment>
<comment type="function">
    <text evidence="1 9">Acts as a chaperone.</text>
</comment>
<dbReference type="InterPro" id="IPR029047">
    <property type="entry name" value="HSP70_peptide-bd_sf"/>
</dbReference>
<dbReference type="Gene3D" id="1.20.1270.10">
    <property type="match status" value="1"/>
</dbReference>
<dbReference type="SMR" id="A0A6N9ZGE3"/>
<dbReference type="InterPro" id="IPR018181">
    <property type="entry name" value="Heat_shock_70_CS"/>
</dbReference>
<keyword evidence="7 9" id="KW-0346">Stress response</keyword>
<evidence type="ECO:0000256" key="9">
    <source>
        <dbReference type="HAMAP-Rule" id="MF_00332"/>
    </source>
</evidence>
<evidence type="ECO:0000256" key="5">
    <source>
        <dbReference type="ARBA" id="ARBA00022741"/>
    </source>
</evidence>
<organism evidence="13 14">
    <name type="scientific">Rhizobium laguerreae</name>
    <dbReference type="NCBI Taxonomy" id="1076926"/>
    <lineage>
        <taxon>Bacteria</taxon>
        <taxon>Pseudomonadati</taxon>
        <taxon>Pseudomonadota</taxon>
        <taxon>Alphaproteobacteria</taxon>
        <taxon>Hyphomicrobiales</taxon>
        <taxon>Rhizobiaceae</taxon>
        <taxon>Rhizobium/Agrobacterium group</taxon>
        <taxon>Rhizobium</taxon>
    </lineage>
</organism>
<protein>
    <recommendedName>
        <fullName evidence="3 9">Chaperone protein DnaK</fullName>
    </recommendedName>
    <alternativeName>
        <fullName evidence="9">HSP70</fullName>
    </alternativeName>
    <alternativeName>
        <fullName evidence="9">Heat shock 70 kDa protein</fullName>
    </alternativeName>
    <alternativeName>
        <fullName evidence="9">Heat shock protein 70</fullName>
    </alternativeName>
</protein>
<keyword evidence="6 9" id="KW-0067">ATP-binding</keyword>
<dbReference type="InterPro" id="IPR012725">
    <property type="entry name" value="Chaperone_DnaK"/>
</dbReference>
<dbReference type="FunFam" id="3.90.640.10:FF:000003">
    <property type="entry name" value="Molecular chaperone DnaK"/>
    <property type="match status" value="1"/>
</dbReference>
<dbReference type="EMBL" id="WUEP01000010">
    <property type="protein sequence ID" value="NEH92316.1"/>
    <property type="molecule type" value="Genomic_DNA"/>
</dbReference>
<dbReference type="SUPFAM" id="SSF53067">
    <property type="entry name" value="Actin-like ATPase domain"/>
    <property type="match status" value="2"/>
</dbReference>
<dbReference type="NCBIfam" id="TIGR02350">
    <property type="entry name" value="prok_dnaK"/>
    <property type="match status" value="1"/>
</dbReference>
<dbReference type="HAMAP" id="MF_00332">
    <property type="entry name" value="DnaK"/>
    <property type="match status" value="1"/>
</dbReference>
<evidence type="ECO:0000313" key="14">
    <source>
        <dbReference type="Proteomes" id="UP000468864"/>
    </source>
</evidence>
<evidence type="ECO:0000256" key="10">
    <source>
        <dbReference type="RuleBase" id="RU003322"/>
    </source>
</evidence>
<dbReference type="InterPro" id="IPR043129">
    <property type="entry name" value="ATPase_NBD"/>
</dbReference>
<dbReference type="PANTHER" id="PTHR19375">
    <property type="entry name" value="HEAT SHOCK PROTEIN 70KDA"/>
    <property type="match status" value="1"/>
</dbReference>
<evidence type="ECO:0000256" key="8">
    <source>
        <dbReference type="ARBA" id="ARBA00023186"/>
    </source>
</evidence>
<dbReference type="GO" id="GO:0051082">
    <property type="term" value="F:unfolded protein binding"/>
    <property type="evidence" value="ECO:0007669"/>
    <property type="project" value="InterPro"/>
</dbReference>
<feature type="region of interest" description="Disordered" evidence="12">
    <location>
        <begin position="514"/>
        <end position="542"/>
    </location>
</feature>
<dbReference type="PROSITE" id="PS00329">
    <property type="entry name" value="HSP70_2"/>
    <property type="match status" value="1"/>
</dbReference>
<dbReference type="Gene3D" id="3.90.640.10">
    <property type="entry name" value="Actin, Chain A, domain 4"/>
    <property type="match status" value="1"/>
</dbReference>
<feature type="compositionally biased region" description="Basic and acidic residues" evidence="12">
    <location>
        <begin position="514"/>
        <end position="529"/>
    </location>
</feature>
<dbReference type="PRINTS" id="PR00301">
    <property type="entry name" value="HEATSHOCK70"/>
</dbReference>
<comment type="caution">
    <text evidence="13">The sequence shown here is derived from an EMBL/GenBank/DDBJ whole genome shotgun (WGS) entry which is preliminary data.</text>
</comment>
<keyword evidence="4 9" id="KW-0597">Phosphoprotein</keyword>
<dbReference type="FunFam" id="2.60.34.10:FF:000014">
    <property type="entry name" value="Chaperone protein DnaK HSP70"/>
    <property type="match status" value="1"/>
</dbReference>
<evidence type="ECO:0000256" key="3">
    <source>
        <dbReference type="ARBA" id="ARBA00014415"/>
    </source>
</evidence>
<feature type="compositionally biased region" description="Low complexity" evidence="12">
    <location>
        <begin position="605"/>
        <end position="619"/>
    </location>
</feature>
<keyword evidence="11" id="KW-0175">Coiled coil</keyword>
<feature type="modified residue" description="Phosphothreonine; by autocatalysis" evidence="9">
    <location>
        <position position="198"/>
    </location>
</feature>
<dbReference type="Proteomes" id="UP000468864">
    <property type="component" value="Unassembled WGS sequence"/>
</dbReference>
<dbReference type="FunFam" id="3.30.420.40:FF:000020">
    <property type="entry name" value="Chaperone protein HscA homolog"/>
    <property type="match status" value="1"/>
</dbReference>
<dbReference type="NCBIfam" id="NF003520">
    <property type="entry name" value="PRK05183.1"/>
    <property type="match status" value="1"/>
</dbReference>
<evidence type="ECO:0000256" key="4">
    <source>
        <dbReference type="ARBA" id="ARBA00022553"/>
    </source>
</evidence>
<proteinExistence type="evidence at transcript level"/>
<reference evidence="13 14" key="1">
    <citation type="submission" date="2019-12" db="EMBL/GenBank/DDBJ databases">
        <title>Rhizobium genotypes associated with high levels of biological nitrogen fixation by grain legumes in a temperate-maritime cropping system.</title>
        <authorList>
            <person name="Maluk M."/>
            <person name="Francesc Ferrando Molina F."/>
            <person name="Lopez Del Egido L."/>
            <person name="Lafos M."/>
            <person name="Langarica-Fuentes A."/>
            <person name="Gebre Yohannes G."/>
            <person name="Young M.W."/>
            <person name="Martin P."/>
            <person name="Gantlett R."/>
            <person name="Kenicer G."/>
            <person name="Hawes C."/>
            <person name="Begg G.S."/>
            <person name="Quilliam R.S."/>
            <person name="Squire G.R."/>
            <person name="Poole P.S."/>
            <person name="Young P.W."/>
            <person name="Iannetta P.M."/>
            <person name="James E.K."/>
        </authorList>
    </citation>
    <scope>NUCLEOTIDE SEQUENCE [LARGE SCALE GENOMIC DNA]</scope>
    <source>
        <strain evidence="13 14">JHI2449</strain>
    </source>
</reference>
<dbReference type="Gene3D" id="3.30.420.40">
    <property type="match status" value="2"/>
</dbReference>
<dbReference type="GO" id="GO:0005524">
    <property type="term" value="F:ATP binding"/>
    <property type="evidence" value="ECO:0007669"/>
    <property type="project" value="UniProtKB-UniRule"/>
</dbReference>
<dbReference type="SUPFAM" id="SSF100934">
    <property type="entry name" value="Heat shock protein 70kD (HSP70), C-terminal subdomain"/>
    <property type="match status" value="1"/>
</dbReference>
<evidence type="ECO:0000313" key="13">
    <source>
        <dbReference type="EMBL" id="NEH92316.1"/>
    </source>
</evidence>
<dbReference type="FunFam" id="3.30.420.40:FF:000004">
    <property type="entry name" value="Molecular chaperone DnaK"/>
    <property type="match status" value="1"/>
</dbReference>
<dbReference type="InterPro" id="IPR013126">
    <property type="entry name" value="Hsp_70_fam"/>
</dbReference>
<dbReference type="AlphaFoldDB" id="A0A6N9ZGE3"/>
<evidence type="ECO:0000256" key="7">
    <source>
        <dbReference type="ARBA" id="ARBA00023016"/>
    </source>
</evidence>
<dbReference type="PROSITE" id="PS00297">
    <property type="entry name" value="HSP70_1"/>
    <property type="match status" value="1"/>
</dbReference>
<name>A0A6N9ZGE3_9HYPH</name>
<dbReference type="SUPFAM" id="SSF100920">
    <property type="entry name" value="Heat shock protein 70kD (HSP70), peptide-binding domain"/>
    <property type="match status" value="1"/>
</dbReference>
<sequence length="638" mass="68448">MAKVIGIDLGTTNSCVAVMDGKDAKVIENAEGARTTPSMVAFSDDGERLVGQPAKRQAVTNPTNTLFAVKRLIGRRYEDPTVEKDKHLVPFTIVKGDNGDAWVEANGKGYSPAQISAMILQKMKETAESYLGEKVEKAVITVPAYFNDAQRQATKDAGRIAGLEVLRIINEPTAAALAYGLDKKEGKTIAVYDLGGGTFDISILEIGDGVFEVKSTNGDTFLGGEDFDMRLVEYLVGEFKRDNGIDLKNDKLALQRLKEAAEKAKIELSSSQQTEINLPFITADASGPKHLTLKLTRAKLESLVDDLVQRTIAPCKAALKDAGVTAAEIDEVVLVGGMSRMPKVQEVVKQLFGKEPHKGVNPDEVVALGAAIQAGVLQGDVKDVLLLDVTPLSLGIETLGGVFTRLIERNTTIPTKKSQTFSTAEDNQQAVTIRVSQGEREMAADNKLLGQFDLVGLPPSPRGMPQIEVTFDIDANGIVQVSAKDKGTGKEQQIRIQASGGLSDADIEKMVKDAEAHATEDKKRREAVEARNQAESLIHSSEKSLKDYGDKVSEADRTAISDAIAALKTASEASEPDADDIKAKTQTLMEVSMKLGQAIYEAQQAEGGAAGDASAESGDNVVDADYEEIKDDDRKKSA</sequence>
<keyword evidence="8 9" id="KW-0143">Chaperone</keyword>
<keyword evidence="5 9" id="KW-0547">Nucleotide-binding</keyword>
<dbReference type="Pfam" id="PF00012">
    <property type="entry name" value="HSP70"/>
    <property type="match status" value="1"/>
</dbReference>
<dbReference type="NCBIfam" id="NF001413">
    <property type="entry name" value="PRK00290.1"/>
    <property type="match status" value="1"/>
</dbReference>
<dbReference type="InterPro" id="IPR029048">
    <property type="entry name" value="HSP70_C_sf"/>
</dbReference>
<feature type="region of interest" description="Disordered" evidence="12">
    <location>
        <begin position="605"/>
        <end position="638"/>
    </location>
</feature>
<evidence type="ECO:0000256" key="12">
    <source>
        <dbReference type="SAM" id="MobiDB-lite"/>
    </source>
</evidence>
<dbReference type="Gene3D" id="2.60.34.10">
    <property type="entry name" value="Substrate Binding Domain Of DNAk, Chain A, domain 1"/>
    <property type="match status" value="1"/>
</dbReference>
<dbReference type="GeneID" id="303205156"/>
<accession>A0A6N9ZGE3</accession>
<comment type="induction">
    <text evidence="9">By stress conditions e.g. heat shock.</text>
</comment>
<feature type="coiled-coil region" evidence="11">
    <location>
        <begin position="247"/>
        <end position="274"/>
    </location>
</feature>
<gene>
    <name evidence="9 13" type="primary">dnaK</name>
    <name evidence="13" type="ORF">GR206_14935</name>
</gene>
<dbReference type="CDD" id="cd11733">
    <property type="entry name" value="ASKHA_NBD_HSP70_HSPA9"/>
    <property type="match status" value="1"/>
</dbReference>